<keyword evidence="1" id="KW-0812">Transmembrane</keyword>
<accession>A0A846RYJ3</accession>
<dbReference type="PROSITE" id="PS51257">
    <property type="entry name" value="PROKAR_LIPOPROTEIN"/>
    <property type="match status" value="1"/>
</dbReference>
<dbReference type="Proteomes" id="UP000576792">
    <property type="component" value="Unassembled WGS sequence"/>
</dbReference>
<keyword evidence="1" id="KW-1133">Transmembrane helix</keyword>
<reference evidence="2 3" key="1">
    <citation type="submission" date="2020-03" db="EMBL/GenBank/DDBJ databases">
        <title>Sequencing the genomes of 1000 actinobacteria strains.</title>
        <authorList>
            <person name="Klenk H.-P."/>
        </authorList>
    </citation>
    <scope>NUCLEOTIDE SEQUENCE [LARGE SCALE GENOMIC DNA]</scope>
    <source>
        <strain evidence="2 3">DSM 18964</strain>
    </source>
</reference>
<proteinExistence type="predicted"/>
<comment type="caution">
    <text evidence="2">The sequence shown here is derived from an EMBL/GenBank/DDBJ whole genome shotgun (WGS) entry which is preliminary data.</text>
</comment>
<keyword evidence="1" id="KW-0472">Membrane</keyword>
<evidence type="ECO:0000256" key="1">
    <source>
        <dbReference type="SAM" id="Phobius"/>
    </source>
</evidence>
<sequence>MLKRFPILFLLLGAACIIFALTPVASQYSAILWVVAIVFFILALIFNIKRQKAITALGDSK</sequence>
<dbReference type="EMBL" id="JAATJN010000001">
    <property type="protein sequence ID" value="NJC56210.1"/>
    <property type="molecule type" value="Genomic_DNA"/>
</dbReference>
<keyword evidence="3" id="KW-1185">Reference proteome</keyword>
<evidence type="ECO:0000313" key="3">
    <source>
        <dbReference type="Proteomes" id="UP000576792"/>
    </source>
</evidence>
<protein>
    <submittedName>
        <fullName evidence="2">Uncharacterized protein</fullName>
    </submittedName>
</protein>
<name>A0A846RYJ3_9MICO</name>
<organism evidence="2 3">
    <name type="scientific">Brevibacterium marinum</name>
    <dbReference type="NCBI Taxonomy" id="418643"/>
    <lineage>
        <taxon>Bacteria</taxon>
        <taxon>Bacillati</taxon>
        <taxon>Actinomycetota</taxon>
        <taxon>Actinomycetes</taxon>
        <taxon>Micrococcales</taxon>
        <taxon>Brevibacteriaceae</taxon>
        <taxon>Brevibacterium</taxon>
    </lineage>
</organism>
<evidence type="ECO:0000313" key="2">
    <source>
        <dbReference type="EMBL" id="NJC56210.1"/>
    </source>
</evidence>
<feature type="transmembrane region" description="Helical" evidence="1">
    <location>
        <begin position="30"/>
        <end position="48"/>
    </location>
</feature>
<dbReference type="AlphaFoldDB" id="A0A846RYJ3"/>
<gene>
    <name evidence="2" type="ORF">BKA07_001245</name>
</gene>